<name>A0A016T2M1_9BILA</name>
<dbReference type="STRING" id="53326.A0A016T2M1"/>
<dbReference type="InterPro" id="IPR024079">
    <property type="entry name" value="MetalloPept_cat_dom_sf"/>
</dbReference>
<gene>
    <name evidence="4" type="primary">Acey_s0145.g2510</name>
    <name evidence="4" type="ORF">Y032_0145g2510</name>
</gene>
<sequence>MRCSLAVLVLCCCASFTMPKYEDGLKNVGNTAGYKIASSYLREAMNLSVDPCEDFFEFTCGNWIANHPVPFDDYTYSQYENISTKVEEKMRGRTKRIFSSPYNI</sequence>
<reference evidence="5" key="1">
    <citation type="journal article" date="2015" name="Nat. Genet.">
        <title>The genome and transcriptome of the zoonotic hookworm Ancylostoma ceylanicum identify infection-specific gene families.</title>
        <authorList>
            <person name="Schwarz E.M."/>
            <person name="Hu Y."/>
            <person name="Antoshechkin I."/>
            <person name="Miller M.M."/>
            <person name="Sternberg P.W."/>
            <person name="Aroian R.V."/>
        </authorList>
    </citation>
    <scope>NUCLEOTIDE SEQUENCE</scope>
    <source>
        <strain evidence="5">HY135</strain>
    </source>
</reference>
<organism evidence="4 5">
    <name type="scientific">Ancylostoma ceylanicum</name>
    <dbReference type="NCBI Taxonomy" id="53326"/>
    <lineage>
        <taxon>Eukaryota</taxon>
        <taxon>Metazoa</taxon>
        <taxon>Ecdysozoa</taxon>
        <taxon>Nematoda</taxon>
        <taxon>Chromadorea</taxon>
        <taxon>Rhabditida</taxon>
        <taxon>Rhabditina</taxon>
        <taxon>Rhabditomorpha</taxon>
        <taxon>Strongyloidea</taxon>
        <taxon>Ancylostomatidae</taxon>
        <taxon>Ancylostomatinae</taxon>
        <taxon>Ancylostoma</taxon>
    </lineage>
</organism>
<evidence type="ECO:0000313" key="5">
    <source>
        <dbReference type="Proteomes" id="UP000024635"/>
    </source>
</evidence>
<dbReference type="InterPro" id="IPR000718">
    <property type="entry name" value="Peptidase_M13"/>
</dbReference>
<protein>
    <recommendedName>
        <fullName evidence="3">Peptidase M13 N-terminal domain-containing protein</fullName>
    </recommendedName>
</protein>
<dbReference type="Gene3D" id="1.10.1380.10">
    <property type="entry name" value="Neutral endopeptidase , domain2"/>
    <property type="match status" value="1"/>
</dbReference>
<evidence type="ECO:0000256" key="2">
    <source>
        <dbReference type="SAM" id="SignalP"/>
    </source>
</evidence>
<dbReference type="SUPFAM" id="SSF55486">
    <property type="entry name" value="Metalloproteases ('zincins'), catalytic domain"/>
    <property type="match status" value="1"/>
</dbReference>
<dbReference type="PANTHER" id="PTHR11733">
    <property type="entry name" value="ZINC METALLOPROTEASE FAMILY M13 NEPRILYSIN-RELATED"/>
    <property type="match status" value="1"/>
</dbReference>
<dbReference type="GO" id="GO:0005886">
    <property type="term" value="C:plasma membrane"/>
    <property type="evidence" value="ECO:0007669"/>
    <property type="project" value="TreeGrafter"/>
</dbReference>
<dbReference type="InterPro" id="IPR008753">
    <property type="entry name" value="Peptidase_M13_N"/>
</dbReference>
<evidence type="ECO:0000259" key="3">
    <source>
        <dbReference type="Pfam" id="PF05649"/>
    </source>
</evidence>
<dbReference type="Pfam" id="PF05649">
    <property type="entry name" value="Peptidase_M13_N"/>
    <property type="match status" value="1"/>
</dbReference>
<dbReference type="OrthoDB" id="5848734at2759"/>
<evidence type="ECO:0000256" key="1">
    <source>
        <dbReference type="ARBA" id="ARBA00007357"/>
    </source>
</evidence>
<dbReference type="GO" id="GO:0004222">
    <property type="term" value="F:metalloendopeptidase activity"/>
    <property type="evidence" value="ECO:0007669"/>
    <property type="project" value="InterPro"/>
</dbReference>
<comment type="caution">
    <text evidence="4">The sequence shown here is derived from an EMBL/GenBank/DDBJ whole genome shotgun (WGS) entry which is preliminary data.</text>
</comment>
<dbReference type="PANTHER" id="PTHR11733:SF237">
    <property type="entry name" value="NEPRILYSIN-LIKE 4"/>
    <property type="match status" value="1"/>
</dbReference>
<dbReference type="EMBL" id="JARK01001481">
    <property type="protein sequence ID" value="EYB96965.1"/>
    <property type="molecule type" value="Genomic_DNA"/>
</dbReference>
<feature type="domain" description="Peptidase M13 N-terminal" evidence="3">
    <location>
        <begin position="51"/>
        <end position="92"/>
    </location>
</feature>
<comment type="similarity">
    <text evidence="1">Belongs to the peptidase M13 family.</text>
</comment>
<dbReference type="AlphaFoldDB" id="A0A016T2M1"/>
<dbReference type="Proteomes" id="UP000024635">
    <property type="component" value="Unassembled WGS sequence"/>
</dbReference>
<feature type="signal peptide" evidence="2">
    <location>
        <begin position="1"/>
        <end position="19"/>
    </location>
</feature>
<evidence type="ECO:0000313" key="4">
    <source>
        <dbReference type="EMBL" id="EYB96965.1"/>
    </source>
</evidence>
<dbReference type="InterPro" id="IPR042089">
    <property type="entry name" value="Peptidase_M13_dom_2"/>
</dbReference>
<dbReference type="Gene3D" id="3.40.390.10">
    <property type="entry name" value="Collagenase (Catalytic Domain)"/>
    <property type="match status" value="1"/>
</dbReference>
<proteinExistence type="inferred from homology"/>
<dbReference type="GO" id="GO:0016485">
    <property type="term" value="P:protein processing"/>
    <property type="evidence" value="ECO:0007669"/>
    <property type="project" value="TreeGrafter"/>
</dbReference>
<dbReference type="PROSITE" id="PS51885">
    <property type="entry name" value="NEPRILYSIN"/>
    <property type="match status" value="1"/>
</dbReference>
<keyword evidence="5" id="KW-1185">Reference proteome</keyword>
<accession>A0A016T2M1</accession>
<keyword evidence="2" id="KW-0732">Signal</keyword>
<feature type="chain" id="PRO_5001487088" description="Peptidase M13 N-terminal domain-containing protein" evidence="2">
    <location>
        <begin position="20"/>
        <end position="104"/>
    </location>
</feature>